<dbReference type="EMBL" id="JASPKY010000094">
    <property type="protein sequence ID" value="KAK9737858.1"/>
    <property type="molecule type" value="Genomic_DNA"/>
</dbReference>
<dbReference type="AlphaFoldDB" id="A0AAW1LTQ5"/>
<protein>
    <submittedName>
        <fullName evidence="2">Uncharacterized protein</fullName>
    </submittedName>
</protein>
<gene>
    <name evidence="2" type="ORF">QE152_g10364</name>
</gene>
<feature type="compositionally biased region" description="Basic and acidic residues" evidence="1">
    <location>
        <begin position="42"/>
        <end position="54"/>
    </location>
</feature>
<evidence type="ECO:0000256" key="1">
    <source>
        <dbReference type="SAM" id="MobiDB-lite"/>
    </source>
</evidence>
<name>A0AAW1LTQ5_POPJA</name>
<evidence type="ECO:0000313" key="2">
    <source>
        <dbReference type="EMBL" id="KAK9737858.1"/>
    </source>
</evidence>
<evidence type="ECO:0000313" key="3">
    <source>
        <dbReference type="Proteomes" id="UP001458880"/>
    </source>
</evidence>
<feature type="region of interest" description="Disordered" evidence="1">
    <location>
        <begin position="42"/>
        <end position="150"/>
    </location>
</feature>
<feature type="compositionally biased region" description="Polar residues" evidence="1">
    <location>
        <begin position="108"/>
        <end position="123"/>
    </location>
</feature>
<accession>A0AAW1LTQ5</accession>
<organism evidence="2 3">
    <name type="scientific">Popillia japonica</name>
    <name type="common">Japanese beetle</name>
    <dbReference type="NCBI Taxonomy" id="7064"/>
    <lineage>
        <taxon>Eukaryota</taxon>
        <taxon>Metazoa</taxon>
        <taxon>Ecdysozoa</taxon>
        <taxon>Arthropoda</taxon>
        <taxon>Hexapoda</taxon>
        <taxon>Insecta</taxon>
        <taxon>Pterygota</taxon>
        <taxon>Neoptera</taxon>
        <taxon>Endopterygota</taxon>
        <taxon>Coleoptera</taxon>
        <taxon>Polyphaga</taxon>
        <taxon>Scarabaeiformia</taxon>
        <taxon>Scarabaeidae</taxon>
        <taxon>Rutelinae</taxon>
        <taxon>Popillia</taxon>
    </lineage>
</organism>
<dbReference type="Proteomes" id="UP001458880">
    <property type="component" value="Unassembled WGS sequence"/>
</dbReference>
<comment type="caution">
    <text evidence="2">The sequence shown here is derived from an EMBL/GenBank/DDBJ whole genome shotgun (WGS) entry which is preliminary data.</text>
</comment>
<feature type="compositionally biased region" description="Basic and acidic residues" evidence="1">
    <location>
        <begin position="94"/>
        <end position="107"/>
    </location>
</feature>
<keyword evidence="3" id="KW-1185">Reference proteome</keyword>
<reference evidence="2 3" key="1">
    <citation type="journal article" date="2024" name="BMC Genomics">
        <title>De novo assembly and annotation of Popillia japonica's genome with initial clues to its potential as an invasive pest.</title>
        <authorList>
            <person name="Cucini C."/>
            <person name="Boschi S."/>
            <person name="Funari R."/>
            <person name="Cardaioli E."/>
            <person name="Iannotti N."/>
            <person name="Marturano G."/>
            <person name="Paoli F."/>
            <person name="Bruttini M."/>
            <person name="Carapelli A."/>
            <person name="Frati F."/>
            <person name="Nardi F."/>
        </authorList>
    </citation>
    <scope>NUCLEOTIDE SEQUENCE [LARGE SCALE GENOMIC DNA]</scope>
    <source>
        <strain evidence="2">DMR45628</strain>
    </source>
</reference>
<proteinExistence type="predicted"/>
<sequence>MEFSTIPLLKNTVQQMQKASSCGKQLATPVNDPKFKIDDFEIRSLKPDKAEKRPAVPSTSNSNGDACNKPNTDRSDSTTNTPAKPIKTLQYYKKNSDQSKHTADPNKTENFQVNKNIGTYDNSEQQKHKKEGNIVDNKLKTVGEAEITHH</sequence>
<feature type="compositionally biased region" description="Basic and acidic residues" evidence="1">
    <location>
        <begin position="131"/>
        <end position="150"/>
    </location>
</feature>